<comment type="caution">
    <text evidence="2">The sequence shown here is derived from an EMBL/GenBank/DDBJ whole genome shotgun (WGS) entry which is preliminary data.</text>
</comment>
<name>A0A699W9M3_TANCI</name>
<accession>A0A699W9M3</accession>
<feature type="non-terminal residue" evidence="2">
    <location>
        <position position="70"/>
    </location>
</feature>
<feature type="compositionally biased region" description="Acidic residues" evidence="1">
    <location>
        <begin position="9"/>
        <end position="27"/>
    </location>
</feature>
<feature type="compositionally biased region" description="Basic and acidic residues" evidence="1">
    <location>
        <begin position="28"/>
        <end position="48"/>
    </location>
</feature>
<evidence type="ECO:0000256" key="1">
    <source>
        <dbReference type="SAM" id="MobiDB-lite"/>
    </source>
</evidence>
<reference evidence="2" key="1">
    <citation type="journal article" date="2019" name="Sci. Rep.">
        <title>Draft genome of Tanacetum cinerariifolium, the natural source of mosquito coil.</title>
        <authorList>
            <person name="Yamashiro T."/>
            <person name="Shiraishi A."/>
            <person name="Satake H."/>
            <person name="Nakayama K."/>
        </authorList>
    </citation>
    <scope>NUCLEOTIDE SEQUENCE</scope>
</reference>
<dbReference type="AlphaFoldDB" id="A0A699W9M3"/>
<evidence type="ECO:0000313" key="2">
    <source>
        <dbReference type="EMBL" id="GFD43997.1"/>
    </source>
</evidence>
<feature type="non-terminal residue" evidence="2">
    <location>
        <position position="1"/>
    </location>
</feature>
<dbReference type="EMBL" id="BKCJ011611249">
    <property type="protein sequence ID" value="GFD43997.1"/>
    <property type="molecule type" value="Genomic_DNA"/>
</dbReference>
<feature type="region of interest" description="Disordered" evidence="1">
    <location>
        <begin position="1"/>
        <end position="53"/>
    </location>
</feature>
<organism evidence="2">
    <name type="scientific">Tanacetum cinerariifolium</name>
    <name type="common">Dalmatian daisy</name>
    <name type="synonym">Chrysanthemum cinerariifolium</name>
    <dbReference type="NCBI Taxonomy" id="118510"/>
    <lineage>
        <taxon>Eukaryota</taxon>
        <taxon>Viridiplantae</taxon>
        <taxon>Streptophyta</taxon>
        <taxon>Embryophyta</taxon>
        <taxon>Tracheophyta</taxon>
        <taxon>Spermatophyta</taxon>
        <taxon>Magnoliopsida</taxon>
        <taxon>eudicotyledons</taxon>
        <taxon>Gunneridae</taxon>
        <taxon>Pentapetalae</taxon>
        <taxon>asterids</taxon>
        <taxon>campanulids</taxon>
        <taxon>Asterales</taxon>
        <taxon>Asteraceae</taxon>
        <taxon>Asteroideae</taxon>
        <taxon>Anthemideae</taxon>
        <taxon>Anthemidinae</taxon>
        <taxon>Tanacetum</taxon>
    </lineage>
</organism>
<protein>
    <submittedName>
        <fullName evidence="2">Uncharacterized protein</fullName>
    </submittedName>
</protein>
<gene>
    <name evidence="2" type="ORF">Tci_915966</name>
</gene>
<sequence length="70" mass="7776">VKSGAGKDSDEDDDEDDVDDDAEEETTKDDKVTKETGKGGDEVRERGAMKGLNLSLRRHPPKVYPWCLLL</sequence>
<proteinExistence type="predicted"/>